<keyword evidence="4" id="KW-1185">Reference proteome</keyword>
<dbReference type="InterPro" id="IPR051731">
    <property type="entry name" value="DENND11/AVL9_GEFs"/>
</dbReference>
<proteinExistence type="inferred from homology"/>
<accession>A0ABM1MLX9</accession>
<dbReference type="InterPro" id="IPR018307">
    <property type="entry name" value="ABL9/DENND6_dom"/>
</dbReference>
<sequence length="637" mass="71724">MDEEQGPICYVVVVGFHHKKGCQVEYSYPPLVPNCPNECPPGWKYLPTLALPDGSHNYDEDTVFFHLPSLTKPRKTIYGISCFRQIPVEKIKNLTSDITRGTVQKSVCVLSTVPLYGHIQVKMALITHAYFDEGDFSKVSLLQDTYHHLNSVLLQNESPSQAFVGLSTRDLILQWRHKAVLLFKLLLLEKRVIFYKSPVHPLCSMVLSLLSLHPGMIERGLDESACIRLSRPMSPMPNFSDDDGTPETSPRHKPVEVGRPEQPAEVKQKDAIIDNDEIGIEQLTESITIPNPDGKNEEKSSSLRRDVSTDGITEQMNNNFAFLAQIKPETCGLPLNIYKQGNLCLPYLSLPYMDLLSDVNVRGYVAGATNVLFKQKRQLYDILVDIEAGRIECQDLELRKQLHLTTEDLRFADYIVKHVSEEKHDVFLDGVGWEGGDEWIRAQFKIYLLCLLRTSLLSDGSRELDHFNSTFVQTWKDTHNYKMWNSAEACGILEVNPGHPFAGQLSVSDMKLRLSHTMHNTESGRKINQAMVSTGRAVATTSKAVGGAISHAKGAFSSWFSNLLVSPDPGQKLDEKVKEEEDEAEDETSTKESEEAMNEKNDVNNIKKDKDLMNGFIIQQDKTDTFAVKKSPEIKIV</sequence>
<feature type="region of interest" description="Disordered" evidence="2">
    <location>
        <begin position="570"/>
        <end position="609"/>
    </location>
</feature>
<dbReference type="PANTHER" id="PTHR31017">
    <property type="entry name" value="LATE SECRETORY PATHWAY PROTEIN AVL9-RELATED"/>
    <property type="match status" value="1"/>
</dbReference>
<feature type="compositionally biased region" description="Basic and acidic residues" evidence="2">
    <location>
        <begin position="294"/>
        <end position="303"/>
    </location>
</feature>
<dbReference type="Pfam" id="PF09794">
    <property type="entry name" value="Avl9"/>
    <property type="match status" value="1"/>
</dbReference>
<feature type="compositionally biased region" description="Basic and acidic residues" evidence="2">
    <location>
        <begin position="249"/>
        <end position="266"/>
    </location>
</feature>
<organism evidence="4 5">
    <name type="scientific">Nicrophorus vespilloides</name>
    <name type="common">Boreal carrion beetle</name>
    <dbReference type="NCBI Taxonomy" id="110193"/>
    <lineage>
        <taxon>Eukaryota</taxon>
        <taxon>Metazoa</taxon>
        <taxon>Ecdysozoa</taxon>
        <taxon>Arthropoda</taxon>
        <taxon>Hexapoda</taxon>
        <taxon>Insecta</taxon>
        <taxon>Pterygota</taxon>
        <taxon>Neoptera</taxon>
        <taxon>Endopterygota</taxon>
        <taxon>Coleoptera</taxon>
        <taxon>Polyphaga</taxon>
        <taxon>Staphyliniformia</taxon>
        <taxon>Silphidae</taxon>
        <taxon>Nicrophorinae</taxon>
        <taxon>Nicrophorus</taxon>
    </lineage>
</organism>
<comment type="similarity">
    <text evidence="1">Belongs to the AVL9 family.</text>
</comment>
<evidence type="ECO:0000256" key="2">
    <source>
        <dbReference type="SAM" id="MobiDB-lite"/>
    </source>
</evidence>
<dbReference type="PANTHER" id="PTHR31017:SF1">
    <property type="entry name" value="LATE SECRETORY PATHWAY PROTEIN AVL9 HOMOLOG"/>
    <property type="match status" value="1"/>
</dbReference>
<dbReference type="Proteomes" id="UP000695000">
    <property type="component" value="Unplaced"/>
</dbReference>
<reference evidence="5" key="1">
    <citation type="submission" date="2025-08" db="UniProtKB">
        <authorList>
            <consortium name="RefSeq"/>
        </authorList>
    </citation>
    <scope>IDENTIFICATION</scope>
    <source>
        <tissue evidence="5">Whole Larva</tissue>
    </source>
</reference>
<evidence type="ECO:0000313" key="4">
    <source>
        <dbReference type="Proteomes" id="UP000695000"/>
    </source>
</evidence>
<evidence type="ECO:0000256" key="1">
    <source>
        <dbReference type="ARBA" id="ARBA00038178"/>
    </source>
</evidence>
<gene>
    <name evidence="5" type="primary">LOC108561938</name>
</gene>
<feature type="region of interest" description="Disordered" evidence="2">
    <location>
        <begin position="284"/>
        <end position="303"/>
    </location>
</feature>
<evidence type="ECO:0000313" key="5">
    <source>
        <dbReference type="RefSeq" id="XP_017775579.1"/>
    </source>
</evidence>
<name>A0ABM1MLX9_NICVS</name>
<dbReference type="RefSeq" id="XP_017775579.1">
    <property type="nucleotide sequence ID" value="XM_017920090.1"/>
</dbReference>
<dbReference type="InterPro" id="IPR037516">
    <property type="entry name" value="Tripartite_DENN"/>
</dbReference>
<dbReference type="PROSITE" id="PS50211">
    <property type="entry name" value="DENN"/>
    <property type="match status" value="1"/>
</dbReference>
<feature type="domain" description="UDENN" evidence="3">
    <location>
        <begin position="9"/>
        <end position="426"/>
    </location>
</feature>
<feature type="compositionally biased region" description="Basic and acidic residues" evidence="2">
    <location>
        <begin position="588"/>
        <end position="609"/>
    </location>
</feature>
<evidence type="ECO:0000259" key="3">
    <source>
        <dbReference type="PROSITE" id="PS50211"/>
    </source>
</evidence>
<feature type="region of interest" description="Disordered" evidence="2">
    <location>
        <begin position="232"/>
        <end position="266"/>
    </location>
</feature>
<dbReference type="GeneID" id="108561938"/>
<protein>
    <submittedName>
        <fullName evidence="5">Late secretory pathway protein AVL9 homolog isoform X1</fullName>
    </submittedName>
</protein>